<evidence type="ECO:0000256" key="3">
    <source>
        <dbReference type="ARBA" id="ARBA00023125"/>
    </source>
</evidence>
<organism evidence="8 9">
    <name type="scientific">Lates japonicus</name>
    <name type="common">Japanese lates</name>
    <dbReference type="NCBI Taxonomy" id="270547"/>
    <lineage>
        <taxon>Eukaryota</taxon>
        <taxon>Metazoa</taxon>
        <taxon>Chordata</taxon>
        <taxon>Craniata</taxon>
        <taxon>Vertebrata</taxon>
        <taxon>Euteleostomi</taxon>
        <taxon>Actinopterygii</taxon>
        <taxon>Neopterygii</taxon>
        <taxon>Teleostei</taxon>
        <taxon>Neoteleostei</taxon>
        <taxon>Acanthomorphata</taxon>
        <taxon>Carangaria</taxon>
        <taxon>Carangaria incertae sedis</taxon>
        <taxon>Centropomidae</taxon>
        <taxon>Lates</taxon>
    </lineage>
</organism>
<reference evidence="8" key="1">
    <citation type="submission" date="2022-08" db="EMBL/GenBank/DDBJ databases">
        <title>Genome sequencing of akame (Lates japonicus).</title>
        <authorList>
            <person name="Hashiguchi Y."/>
            <person name="Takahashi H."/>
        </authorList>
    </citation>
    <scope>NUCLEOTIDE SEQUENCE</scope>
    <source>
        <strain evidence="8">Kochi</strain>
    </source>
</reference>
<evidence type="ECO:0000256" key="5">
    <source>
        <dbReference type="ARBA" id="ARBA00023242"/>
    </source>
</evidence>
<dbReference type="InterPro" id="IPR035965">
    <property type="entry name" value="PAS-like_dom_sf"/>
</dbReference>
<name>A0AAD3R7J9_LATJO</name>
<dbReference type="PROSITE" id="PS50112">
    <property type="entry name" value="PAS"/>
    <property type="match status" value="1"/>
</dbReference>
<dbReference type="GO" id="GO:0004879">
    <property type="term" value="F:nuclear receptor activity"/>
    <property type="evidence" value="ECO:0007669"/>
    <property type="project" value="TreeGrafter"/>
</dbReference>
<dbReference type="Pfam" id="PF00989">
    <property type="entry name" value="PAS"/>
    <property type="match status" value="1"/>
</dbReference>
<dbReference type="AlphaFoldDB" id="A0AAD3R7J9"/>
<feature type="domain" description="PAS" evidence="7">
    <location>
        <begin position="39"/>
        <end position="87"/>
    </location>
</feature>
<dbReference type="CDD" id="cd00130">
    <property type="entry name" value="PAS"/>
    <property type="match status" value="1"/>
</dbReference>
<dbReference type="EMBL" id="BRZM01000031">
    <property type="protein sequence ID" value="GLD58036.1"/>
    <property type="molecule type" value="Genomic_DNA"/>
</dbReference>
<keyword evidence="4" id="KW-0804">Transcription</keyword>
<dbReference type="InterPro" id="IPR000014">
    <property type="entry name" value="PAS"/>
</dbReference>
<protein>
    <submittedName>
        <fullName evidence="8">Aryl hydrocarbon receptor repressor isoform X1</fullName>
    </submittedName>
</protein>
<dbReference type="Gene3D" id="3.30.450.20">
    <property type="entry name" value="PAS domain"/>
    <property type="match status" value="1"/>
</dbReference>
<dbReference type="SMART" id="SM00091">
    <property type="entry name" value="PAS"/>
    <property type="match status" value="1"/>
</dbReference>
<feature type="region of interest" description="Disordered" evidence="6">
    <location>
        <begin position="1"/>
        <end position="28"/>
    </location>
</feature>
<gene>
    <name evidence="8" type="ORF">AKAME5_001019200</name>
</gene>
<keyword evidence="9" id="KW-1185">Reference proteome</keyword>
<dbReference type="GO" id="GO:0000976">
    <property type="term" value="F:transcription cis-regulatory region binding"/>
    <property type="evidence" value="ECO:0007669"/>
    <property type="project" value="TreeGrafter"/>
</dbReference>
<proteinExistence type="predicted"/>
<dbReference type="GO" id="GO:0006805">
    <property type="term" value="P:xenobiotic metabolic process"/>
    <property type="evidence" value="ECO:0007669"/>
    <property type="project" value="InterPro"/>
</dbReference>
<evidence type="ECO:0000259" key="7">
    <source>
        <dbReference type="PROSITE" id="PS50112"/>
    </source>
</evidence>
<dbReference type="GO" id="GO:0005634">
    <property type="term" value="C:nucleus"/>
    <property type="evidence" value="ECO:0007669"/>
    <property type="project" value="UniProtKB-SubCell"/>
</dbReference>
<evidence type="ECO:0000313" key="9">
    <source>
        <dbReference type="Proteomes" id="UP001279410"/>
    </source>
</evidence>
<evidence type="ECO:0000256" key="1">
    <source>
        <dbReference type="ARBA" id="ARBA00004123"/>
    </source>
</evidence>
<dbReference type="InterPro" id="IPR013767">
    <property type="entry name" value="PAS_fold"/>
</dbReference>
<keyword evidence="5" id="KW-0539">Nucleus</keyword>
<comment type="caution">
    <text evidence="8">The sequence shown here is derived from an EMBL/GenBank/DDBJ whole genome shotgun (WGS) entry which is preliminary data.</text>
</comment>
<feature type="region of interest" description="Disordered" evidence="6">
    <location>
        <begin position="245"/>
        <end position="275"/>
    </location>
</feature>
<dbReference type="Proteomes" id="UP001279410">
    <property type="component" value="Unassembled WGS sequence"/>
</dbReference>
<keyword evidence="2" id="KW-0805">Transcription regulation</keyword>
<sequence length="467" mass="51563">MSSQEKTSRKHIISPTSSNPEPRKESLPLGTAVNESSLLLESLTGFALVVSSDGMVFYASSTIVDYLGFHQTDVMHQNVLDYIHTDSTVRSSDASSTGPCEDFQSSSQFHLWRRGILLELSCFSTDVSARVPCLLDSTSDSGAYGYQTSELFSVPDSMQFQGRLEVLHGQKKKTPPGSDASAGSVHEVFLRGNKIQCIVLPVNPKRWAIIDLSLSPPSFQAITHSHREGTPGDTRSVGEWVTLQDPSPPLKSHSWRYPAGHHTLDPASPKTTPPPPDGYYNQRSPQLLQVPPWPPIKVEHDQTWNGCDATDDLGLADPWAADRRYGNGHTTRAQACNSNQRQISYDPQYSPCHEGARHQPARQQWKLSPTMQSTTAENATRTPVEVPARLWGKQDNNQFSPQRLSHQTAANQSVNLMDSHAYPQDPHKAYMHPTTTSTALTSLGHSLIHSIKREPMDSPPWSGVAMT</sequence>
<evidence type="ECO:0000256" key="6">
    <source>
        <dbReference type="SAM" id="MobiDB-lite"/>
    </source>
</evidence>
<evidence type="ECO:0000313" key="8">
    <source>
        <dbReference type="EMBL" id="GLD58036.1"/>
    </source>
</evidence>
<dbReference type="PANTHER" id="PTHR10649">
    <property type="entry name" value="ARYL HYDROCARBON RECEPTOR"/>
    <property type="match status" value="1"/>
</dbReference>
<dbReference type="GO" id="GO:0034751">
    <property type="term" value="C:aryl hydrocarbon receptor complex"/>
    <property type="evidence" value="ECO:0007669"/>
    <property type="project" value="TreeGrafter"/>
</dbReference>
<dbReference type="PANTHER" id="PTHR10649:SF3">
    <property type="entry name" value="ARYL HYDROCARBON RECEPTOR REPRESSOR"/>
    <property type="match status" value="1"/>
</dbReference>
<keyword evidence="3" id="KW-0238">DNA-binding</keyword>
<dbReference type="SUPFAM" id="SSF55785">
    <property type="entry name" value="PYP-like sensor domain (PAS domain)"/>
    <property type="match status" value="1"/>
</dbReference>
<accession>A0AAD3R7J9</accession>
<dbReference type="InterPro" id="IPR039091">
    <property type="entry name" value="AHR/AHRR"/>
</dbReference>
<evidence type="ECO:0000256" key="4">
    <source>
        <dbReference type="ARBA" id="ARBA00023163"/>
    </source>
</evidence>
<keyword evidence="8" id="KW-0675">Receptor</keyword>
<comment type="subcellular location">
    <subcellularLocation>
        <location evidence="1">Nucleus</location>
    </subcellularLocation>
</comment>
<evidence type="ECO:0000256" key="2">
    <source>
        <dbReference type="ARBA" id="ARBA00023015"/>
    </source>
</evidence>